<keyword evidence="1" id="KW-0677">Repeat</keyword>
<organism evidence="3 4">
    <name type="scientific">Fluoribacter dumoffii</name>
    <dbReference type="NCBI Taxonomy" id="463"/>
    <lineage>
        <taxon>Bacteria</taxon>
        <taxon>Pseudomonadati</taxon>
        <taxon>Pseudomonadota</taxon>
        <taxon>Gammaproteobacteria</taxon>
        <taxon>Legionellales</taxon>
        <taxon>Legionellaceae</taxon>
        <taxon>Fluoribacter</taxon>
    </lineage>
</organism>
<evidence type="ECO:0000256" key="1">
    <source>
        <dbReference type="ARBA" id="ARBA00022737"/>
    </source>
</evidence>
<dbReference type="PANTHER" id="PTHR47485:SF1">
    <property type="entry name" value="THYLAKOID LUMENAL 17.4 KDA PROTEIN, CHLOROPLASTIC"/>
    <property type="match status" value="1"/>
</dbReference>
<evidence type="ECO:0000313" key="4">
    <source>
        <dbReference type="Proteomes" id="UP000254554"/>
    </source>
</evidence>
<feature type="chain" id="PRO_5016581525" evidence="2">
    <location>
        <begin position="22"/>
        <end position="196"/>
    </location>
</feature>
<evidence type="ECO:0000313" key="3">
    <source>
        <dbReference type="EMBL" id="STO91555.1"/>
    </source>
</evidence>
<dbReference type="RefSeq" id="WP_115264646.1">
    <property type="nucleotide sequence ID" value="NZ_UGGT01000002.1"/>
</dbReference>
<dbReference type="Pfam" id="PF00805">
    <property type="entry name" value="Pentapeptide"/>
    <property type="match status" value="1"/>
</dbReference>
<accession>A0A377IVJ7</accession>
<reference evidence="3 4" key="1">
    <citation type="submission" date="2018-06" db="EMBL/GenBank/DDBJ databases">
        <authorList>
            <consortium name="Pathogen Informatics"/>
            <person name="Doyle S."/>
        </authorList>
    </citation>
    <scope>NUCLEOTIDE SEQUENCE [LARGE SCALE GENOMIC DNA]</scope>
    <source>
        <strain evidence="3 4">NCTC11370</strain>
    </source>
</reference>
<dbReference type="Proteomes" id="UP000254554">
    <property type="component" value="Unassembled WGS sequence"/>
</dbReference>
<name>A0A377IVJ7_9GAMM</name>
<protein>
    <submittedName>
        <fullName evidence="3">Secreted effector protein PipB2</fullName>
    </submittedName>
</protein>
<dbReference type="Gene3D" id="2.160.20.80">
    <property type="entry name" value="E3 ubiquitin-protein ligase SopA"/>
    <property type="match status" value="1"/>
</dbReference>
<dbReference type="EMBL" id="UGGT01000002">
    <property type="protein sequence ID" value="STO91555.1"/>
    <property type="molecule type" value="Genomic_DNA"/>
</dbReference>
<evidence type="ECO:0000256" key="2">
    <source>
        <dbReference type="SAM" id="SignalP"/>
    </source>
</evidence>
<keyword evidence="2" id="KW-0732">Signal</keyword>
<sequence length="196" mass="22239">MNIKKTSISLLVLLYGTLSHAYLYTQLQEYEASNQCIHCDFTQMSLGSNKHNYSQLSGAYLVAVHINNYIANHSQFDNTNWVYALMERGEFNYSNFSGARFDYALIYYASYKQANFTNAHLDNAKLYLNDFTGADFTNASVKNANFSYSNLMGSNMTQAQLNQMKTYQCATLPDGSIYDNFGKYSCAPTVKKEMLS</sequence>
<dbReference type="PANTHER" id="PTHR47485">
    <property type="entry name" value="THYLAKOID LUMENAL 17.4 KDA PROTEIN, CHLOROPLASTIC"/>
    <property type="match status" value="1"/>
</dbReference>
<dbReference type="InterPro" id="IPR001646">
    <property type="entry name" value="5peptide_repeat"/>
</dbReference>
<gene>
    <name evidence="3" type="ORF">NCTC11370_03533</name>
</gene>
<keyword evidence="4" id="KW-1185">Reference proteome</keyword>
<dbReference type="SUPFAM" id="SSF141571">
    <property type="entry name" value="Pentapeptide repeat-like"/>
    <property type="match status" value="1"/>
</dbReference>
<proteinExistence type="predicted"/>
<feature type="signal peptide" evidence="2">
    <location>
        <begin position="1"/>
        <end position="21"/>
    </location>
</feature>
<dbReference type="OrthoDB" id="5639024at2"/>
<dbReference type="AlphaFoldDB" id="A0A377IVJ7"/>